<dbReference type="CDD" id="cd05233">
    <property type="entry name" value="SDR_c"/>
    <property type="match status" value="1"/>
</dbReference>
<comment type="caution">
    <text evidence="2">The sequence shown here is derived from an EMBL/GenBank/DDBJ whole genome shotgun (WGS) entry which is preliminary data.</text>
</comment>
<dbReference type="SUPFAM" id="SSF51735">
    <property type="entry name" value="NAD(P)-binding Rossmann-fold domains"/>
    <property type="match status" value="1"/>
</dbReference>
<keyword evidence="3" id="KW-1185">Reference proteome</keyword>
<dbReference type="InterPro" id="IPR050259">
    <property type="entry name" value="SDR"/>
</dbReference>
<evidence type="ECO:0000256" key="1">
    <source>
        <dbReference type="ARBA" id="ARBA00006484"/>
    </source>
</evidence>
<dbReference type="Gene3D" id="3.40.50.720">
    <property type="entry name" value="NAD(P)-binding Rossmann-like Domain"/>
    <property type="match status" value="1"/>
</dbReference>
<proteinExistence type="inferred from homology"/>
<dbReference type="InterPro" id="IPR036291">
    <property type="entry name" value="NAD(P)-bd_dom_sf"/>
</dbReference>
<comment type="similarity">
    <text evidence="1">Belongs to the short-chain dehydrogenases/reductases (SDR) family.</text>
</comment>
<dbReference type="Proteomes" id="UP000664293">
    <property type="component" value="Unassembled WGS sequence"/>
</dbReference>
<dbReference type="PANTHER" id="PTHR42879">
    <property type="entry name" value="3-OXOACYL-(ACYL-CARRIER-PROTEIN) REDUCTASE"/>
    <property type="match status" value="1"/>
</dbReference>
<dbReference type="Pfam" id="PF13561">
    <property type="entry name" value="adh_short_C2"/>
    <property type="match status" value="1"/>
</dbReference>
<accession>A0ABS3E7Q3</accession>
<evidence type="ECO:0000313" key="2">
    <source>
        <dbReference type="EMBL" id="MBN8431310.1"/>
    </source>
</evidence>
<sequence length="252" mass="26173">MSNPNRPAFDLSGKVALVTGASKGIGKACALSLAACGAHVIAVARNPDDLGALAAEAAETGGEIETWATDVTAGDFTARIRALPQLDVLVNNVGTNKPMPITEVSEDTLDLMLNLNVRAAFLSAQAAAEVMLRKGSGSIVNITSQMGHIGAANRTVYCMTKHAIEGLTKAMAVELAPQGVRVNSVAPTFISTPLTAPMFENKAFYEEVISKIPMARVGNTQEVANAVTYLASDLASLTTGDSLKVDGGWTAQ</sequence>
<dbReference type="InterPro" id="IPR002347">
    <property type="entry name" value="SDR_fam"/>
</dbReference>
<dbReference type="PANTHER" id="PTHR42879:SF2">
    <property type="entry name" value="3-OXOACYL-[ACYL-CARRIER-PROTEIN] REDUCTASE FABG"/>
    <property type="match status" value="1"/>
</dbReference>
<dbReference type="InterPro" id="IPR020904">
    <property type="entry name" value="Sc_DH/Rdtase_CS"/>
</dbReference>
<dbReference type="EMBL" id="JAEKJR010000002">
    <property type="protein sequence ID" value="MBN8431310.1"/>
    <property type="molecule type" value="Genomic_DNA"/>
</dbReference>
<dbReference type="PRINTS" id="PR00081">
    <property type="entry name" value="GDHRDH"/>
</dbReference>
<dbReference type="PROSITE" id="PS00061">
    <property type="entry name" value="ADH_SHORT"/>
    <property type="match status" value="1"/>
</dbReference>
<organism evidence="2 3">
    <name type="scientific">Microbulbifer salipaludis</name>
    <dbReference type="NCBI Taxonomy" id="187980"/>
    <lineage>
        <taxon>Bacteria</taxon>
        <taxon>Pseudomonadati</taxon>
        <taxon>Pseudomonadota</taxon>
        <taxon>Gammaproteobacteria</taxon>
        <taxon>Cellvibrionales</taxon>
        <taxon>Microbulbiferaceae</taxon>
        <taxon>Microbulbifer</taxon>
    </lineage>
</organism>
<reference evidence="2 3" key="1">
    <citation type="submission" date="2020-12" db="EMBL/GenBank/DDBJ databases">
        <title>Oil enriched cultivation method for isolating marine PHA-producing bacteria.</title>
        <authorList>
            <person name="Zheng W."/>
            <person name="Yu S."/>
            <person name="Huang Y."/>
        </authorList>
    </citation>
    <scope>NUCLEOTIDE SEQUENCE [LARGE SCALE GENOMIC DNA]</scope>
    <source>
        <strain evidence="2 3">SN0-2</strain>
    </source>
</reference>
<dbReference type="PRINTS" id="PR00080">
    <property type="entry name" value="SDRFAMILY"/>
</dbReference>
<protein>
    <submittedName>
        <fullName evidence="2">SDR family oxidoreductase</fullName>
    </submittedName>
</protein>
<name>A0ABS3E7Q3_9GAMM</name>
<dbReference type="RefSeq" id="WP_207001922.1">
    <property type="nucleotide sequence ID" value="NZ_JAEKJR010000002.1"/>
</dbReference>
<evidence type="ECO:0000313" key="3">
    <source>
        <dbReference type="Proteomes" id="UP000664293"/>
    </source>
</evidence>
<gene>
    <name evidence="2" type="ORF">JF535_10660</name>
</gene>